<sequence>MALTPAEKQRRYRERRKKDPEKEAANKRKDLERYHAKKRLVKNATSQEHRAIKKWRAANARRRDRTKALRVVMHTPESSPGIMTPRSRTPTPLGPNQVLPRVLPSNRRLSTPQLLTPHESSPSSTTSAAKWGRKQLKRNRTKLFK</sequence>
<feature type="compositionally biased region" description="Basic residues" evidence="1">
    <location>
        <begin position="131"/>
        <end position="145"/>
    </location>
</feature>
<dbReference type="EMBL" id="CAJQZP010001125">
    <property type="protein sequence ID" value="CAG5017997.1"/>
    <property type="molecule type" value="Genomic_DNA"/>
</dbReference>
<feature type="compositionally biased region" description="Basic and acidic residues" evidence="1">
    <location>
        <begin position="17"/>
        <end position="34"/>
    </location>
</feature>
<dbReference type="AlphaFoldDB" id="A0A8S3XJ43"/>
<feature type="compositionally biased region" description="Basic residues" evidence="1">
    <location>
        <begin position="51"/>
        <end position="65"/>
    </location>
</feature>
<accession>A0A8S3XJ43</accession>
<reference evidence="2" key="1">
    <citation type="submission" date="2021-04" db="EMBL/GenBank/DDBJ databases">
        <authorList>
            <person name="Tunstrom K."/>
        </authorList>
    </citation>
    <scope>NUCLEOTIDE SEQUENCE</scope>
</reference>
<keyword evidence="3" id="KW-1185">Reference proteome</keyword>
<protein>
    <submittedName>
        <fullName evidence="2">(apollo) hypothetical protein</fullName>
    </submittedName>
</protein>
<evidence type="ECO:0000313" key="2">
    <source>
        <dbReference type="EMBL" id="CAG5017997.1"/>
    </source>
</evidence>
<evidence type="ECO:0000313" key="3">
    <source>
        <dbReference type="Proteomes" id="UP000691718"/>
    </source>
</evidence>
<feature type="compositionally biased region" description="Low complexity" evidence="1">
    <location>
        <begin position="120"/>
        <end position="129"/>
    </location>
</feature>
<organism evidence="2 3">
    <name type="scientific">Parnassius apollo</name>
    <name type="common">Apollo butterfly</name>
    <name type="synonym">Papilio apollo</name>
    <dbReference type="NCBI Taxonomy" id="110799"/>
    <lineage>
        <taxon>Eukaryota</taxon>
        <taxon>Metazoa</taxon>
        <taxon>Ecdysozoa</taxon>
        <taxon>Arthropoda</taxon>
        <taxon>Hexapoda</taxon>
        <taxon>Insecta</taxon>
        <taxon>Pterygota</taxon>
        <taxon>Neoptera</taxon>
        <taxon>Endopterygota</taxon>
        <taxon>Lepidoptera</taxon>
        <taxon>Glossata</taxon>
        <taxon>Ditrysia</taxon>
        <taxon>Papilionoidea</taxon>
        <taxon>Papilionidae</taxon>
        <taxon>Parnassiinae</taxon>
        <taxon>Parnassini</taxon>
        <taxon>Parnassius</taxon>
        <taxon>Parnassius</taxon>
    </lineage>
</organism>
<dbReference type="Proteomes" id="UP000691718">
    <property type="component" value="Unassembled WGS sequence"/>
</dbReference>
<evidence type="ECO:0000256" key="1">
    <source>
        <dbReference type="SAM" id="MobiDB-lite"/>
    </source>
</evidence>
<name>A0A8S3XJ43_PARAO</name>
<proteinExistence type="predicted"/>
<dbReference type="OrthoDB" id="6375801at2759"/>
<comment type="caution">
    <text evidence="2">The sequence shown here is derived from an EMBL/GenBank/DDBJ whole genome shotgun (WGS) entry which is preliminary data.</text>
</comment>
<feature type="region of interest" description="Disordered" evidence="1">
    <location>
        <begin position="1"/>
        <end position="145"/>
    </location>
</feature>
<gene>
    <name evidence="2" type="ORF">PAPOLLO_LOCUS16769</name>
</gene>